<dbReference type="EMBL" id="JACHMH010000001">
    <property type="protein sequence ID" value="MBB4679618.1"/>
    <property type="molecule type" value="Genomic_DNA"/>
</dbReference>
<dbReference type="AlphaFoldDB" id="A0A7W7CED1"/>
<dbReference type="Proteomes" id="UP000533598">
    <property type="component" value="Unassembled WGS sequence"/>
</dbReference>
<dbReference type="PANTHER" id="PTHR43422">
    <property type="entry name" value="THIAMINE THIAZOLE SYNTHASE"/>
    <property type="match status" value="1"/>
</dbReference>
<protein>
    <submittedName>
        <fullName evidence="1">2-polyprenyl-6-methoxyphenol hydroxylase-like FAD-dependent oxidoreductase</fullName>
    </submittedName>
</protein>
<dbReference type="InterPro" id="IPR036188">
    <property type="entry name" value="FAD/NAD-bd_sf"/>
</dbReference>
<reference evidence="1 2" key="1">
    <citation type="submission" date="2020-08" db="EMBL/GenBank/DDBJ databases">
        <title>Sequencing the genomes of 1000 actinobacteria strains.</title>
        <authorList>
            <person name="Klenk H.-P."/>
        </authorList>
    </citation>
    <scope>NUCLEOTIDE SEQUENCE [LARGE SCALE GENOMIC DNA]</scope>
    <source>
        <strain evidence="1 2">DSM 44230</strain>
    </source>
</reference>
<dbReference type="Gene3D" id="3.50.50.60">
    <property type="entry name" value="FAD/NAD(P)-binding domain"/>
    <property type="match status" value="1"/>
</dbReference>
<evidence type="ECO:0000313" key="2">
    <source>
        <dbReference type="Proteomes" id="UP000533598"/>
    </source>
</evidence>
<accession>A0A7W7CED1</accession>
<sequence>MPRLEHALILGGGIAGTLAAFALAAHAESITIVDRDHFTEGQHHRKGAPHARHTHVLVSGGARAVDELVPGMTKSLLAAGAQLIHMPSRYLTLSPDGGWFPRFPGTQFIIGCSRALLESTLRARLREHRHISTSTNTDVIALTGTAAAITGARLRDRTTGEVRELTADLIIDATGRGSGAAEWLTALGLPAVPESTVDPGIFYATRLYRAPASAGSSFPGVNVQTSPILTPDIRRGGSLIPIENGLWTVTVAGAGGDHPGIDDAGFTSFAASLPHPVLAELIAAADPVGPAFGFRAHANRRRHFDRLRPAPQGFVALGDAYATFNPIYGHGMSVAALAALALRDTLRQHGPTRTPLIQRRIAQASDNAWTMATGQDLRFAQTIGPRPGLAARLGYRFQDWLLAKGMHIEQVSAAQLDIFTLSATPRQALRPGVLVRALLGPRRRGLPAPPFTEAERRVLISAPN</sequence>
<comment type="caution">
    <text evidence="1">The sequence shown here is derived from an EMBL/GenBank/DDBJ whole genome shotgun (WGS) entry which is preliminary data.</text>
</comment>
<dbReference type="SUPFAM" id="SSF51905">
    <property type="entry name" value="FAD/NAD(P)-binding domain"/>
    <property type="match status" value="1"/>
</dbReference>
<evidence type="ECO:0000313" key="1">
    <source>
        <dbReference type="EMBL" id="MBB4679618.1"/>
    </source>
</evidence>
<gene>
    <name evidence="1" type="ORF">HNR67_005736</name>
</gene>
<organism evidence="1 2">
    <name type="scientific">Crossiella cryophila</name>
    <dbReference type="NCBI Taxonomy" id="43355"/>
    <lineage>
        <taxon>Bacteria</taxon>
        <taxon>Bacillati</taxon>
        <taxon>Actinomycetota</taxon>
        <taxon>Actinomycetes</taxon>
        <taxon>Pseudonocardiales</taxon>
        <taxon>Pseudonocardiaceae</taxon>
        <taxon>Crossiella</taxon>
    </lineage>
</organism>
<proteinExistence type="predicted"/>
<dbReference type="RefSeq" id="WP_185005342.1">
    <property type="nucleotide sequence ID" value="NZ_BAAAUI010000001.1"/>
</dbReference>
<keyword evidence="2" id="KW-1185">Reference proteome</keyword>
<dbReference type="Pfam" id="PF12831">
    <property type="entry name" value="FAD_oxidored"/>
    <property type="match status" value="1"/>
</dbReference>
<dbReference type="PANTHER" id="PTHR43422:SF3">
    <property type="entry name" value="THIAMINE THIAZOLE SYNTHASE"/>
    <property type="match status" value="1"/>
</dbReference>
<name>A0A7W7CED1_9PSEU</name>